<dbReference type="Pfam" id="PF13855">
    <property type="entry name" value="LRR_8"/>
    <property type="match status" value="1"/>
</dbReference>
<comment type="caution">
    <text evidence="15">The sequence shown here is derived from an EMBL/GenBank/DDBJ whole genome shotgun (WGS) entry which is preliminary data.</text>
</comment>
<dbReference type="STRING" id="106549.A0A540LHX4"/>
<keyword evidence="10" id="KW-0675">Receptor</keyword>
<name>A0A540LHX4_MALBA</name>
<evidence type="ECO:0000256" key="2">
    <source>
        <dbReference type="ARBA" id="ARBA00009592"/>
    </source>
</evidence>
<keyword evidence="3" id="KW-1003">Cell membrane</keyword>
<feature type="signal peptide" evidence="12">
    <location>
        <begin position="1"/>
        <end position="25"/>
    </location>
</feature>
<feature type="domain" description="Leucine-rich repeat-containing N-terminal plant-type" evidence="13">
    <location>
        <begin position="35"/>
        <end position="73"/>
    </location>
</feature>
<dbReference type="FunFam" id="3.80.10.10:FF:000649">
    <property type="entry name" value="Leucine Rich Repeat family protein"/>
    <property type="match status" value="1"/>
</dbReference>
<dbReference type="SMART" id="SM00369">
    <property type="entry name" value="LRR_TYP"/>
    <property type="match status" value="5"/>
</dbReference>
<evidence type="ECO:0000256" key="7">
    <source>
        <dbReference type="ARBA" id="ARBA00022737"/>
    </source>
</evidence>
<dbReference type="PANTHER" id="PTHR48063">
    <property type="entry name" value="LRR RECEPTOR-LIKE KINASE"/>
    <property type="match status" value="1"/>
</dbReference>
<dbReference type="InterPro" id="IPR013210">
    <property type="entry name" value="LRR_N_plant-typ"/>
</dbReference>
<proteinExistence type="inferred from homology"/>
<evidence type="ECO:0000256" key="5">
    <source>
        <dbReference type="ARBA" id="ARBA00022692"/>
    </source>
</evidence>
<evidence type="ECO:0000313" key="15">
    <source>
        <dbReference type="EMBL" id="TQD86054.1"/>
    </source>
</evidence>
<dbReference type="Pfam" id="PF08263">
    <property type="entry name" value="LRRNT_2"/>
    <property type="match status" value="1"/>
</dbReference>
<dbReference type="InterPro" id="IPR001611">
    <property type="entry name" value="Leu-rich_rpt"/>
</dbReference>
<evidence type="ECO:0000256" key="9">
    <source>
        <dbReference type="ARBA" id="ARBA00023136"/>
    </source>
</evidence>
<sequence>MDRVMRLVPLLAFLLSIASFPLSLCNGNPNVPCRENERQTLLMFKKDLTDSSNLLSSWVGEGDCCTWTGVACDNLTGHVRGLHLAGSYDAEIGEFHRLGGKVNPSLLNLKHLTYLDLSYNDFGGRQFPSFLGSLNGLRYLNLSYAKFNGTIPHQLGNLSSLRYLDLSWNYGSKVENLKWLSGLSQLKHLGMSYTDLTRASQWLRLNTLPSLLVELHLSICELYHIPSGIANLTSLKVLHLSDNYFNSTMPTWLYSLNHLESLDLSYNAFHGEISSSLGNLTALVYLELRSNQLEGEIPNSLGNLCKLTSFDLSSNNFRGRVSEIFEILSNCSFGQIHYLDLSSNNFTGRLSDQLGIFKNLRYLYLSNNSISGTIPVSLGNLSLLEWLVIDHNLFEGVVSEAHFTNLTRLDTFYANENSLTLKTSLDWVPPFQLSTLGLSYWRLDPSQLPAWLQSQKHLAFLNMSSTGISGTIPAWLWNISSVENQKMIPQIYVDLSHNQLSGEVPNIASTHWPKQKHLDFITLKVVIDLGSNQFNGSLPLVSSAVTALDLSNSSFSELSLTSFVIGVMYLKTLKFFFLTTISSLEKFRIVGYTGQT</sequence>
<evidence type="ECO:0000256" key="12">
    <source>
        <dbReference type="SAM" id="SignalP"/>
    </source>
</evidence>
<keyword evidence="8" id="KW-1133">Transmembrane helix</keyword>
<dbReference type="InterPro" id="IPR055414">
    <property type="entry name" value="LRR_R13L4/SHOC2-like"/>
</dbReference>
<dbReference type="Proteomes" id="UP000315295">
    <property type="component" value="Unassembled WGS sequence"/>
</dbReference>
<dbReference type="GO" id="GO:0005886">
    <property type="term" value="C:plasma membrane"/>
    <property type="evidence" value="ECO:0007669"/>
    <property type="project" value="UniProtKB-SubCell"/>
</dbReference>
<dbReference type="InterPro" id="IPR003591">
    <property type="entry name" value="Leu-rich_rpt_typical-subtyp"/>
</dbReference>
<keyword evidence="5" id="KW-0812">Transmembrane</keyword>
<dbReference type="PROSITE" id="PS51450">
    <property type="entry name" value="LRR"/>
    <property type="match status" value="2"/>
</dbReference>
<evidence type="ECO:0000256" key="4">
    <source>
        <dbReference type="ARBA" id="ARBA00022614"/>
    </source>
</evidence>
<dbReference type="AlphaFoldDB" id="A0A540LHX4"/>
<dbReference type="InterPro" id="IPR032675">
    <property type="entry name" value="LRR_dom_sf"/>
</dbReference>
<keyword evidence="7" id="KW-0677">Repeat</keyword>
<evidence type="ECO:0000259" key="14">
    <source>
        <dbReference type="Pfam" id="PF23598"/>
    </source>
</evidence>
<evidence type="ECO:0000313" key="16">
    <source>
        <dbReference type="Proteomes" id="UP000315295"/>
    </source>
</evidence>
<feature type="chain" id="PRO_5021752187" evidence="12">
    <location>
        <begin position="26"/>
        <end position="596"/>
    </location>
</feature>
<evidence type="ECO:0000256" key="6">
    <source>
        <dbReference type="ARBA" id="ARBA00022729"/>
    </source>
</evidence>
<dbReference type="PANTHER" id="PTHR48063:SF98">
    <property type="entry name" value="LRR RECEPTOR-LIKE SERINE_THREONINE-PROTEIN KINASE FLS2"/>
    <property type="match status" value="1"/>
</dbReference>
<dbReference type="Pfam" id="PF13516">
    <property type="entry name" value="LRR_6"/>
    <property type="match status" value="1"/>
</dbReference>
<organism evidence="15 16">
    <name type="scientific">Malus baccata</name>
    <name type="common">Siberian crab apple</name>
    <name type="synonym">Pyrus baccata</name>
    <dbReference type="NCBI Taxonomy" id="106549"/>
    <lineage>
        <taxon>Eukaryota</taxon>
        <taxon>Viridiplantae</taxon>
        <taxon>Streptophyta</taxon>
        <taxon>Embryophyta</taxon>
        <taxon>Tracheophyta</taxon>
        <taxon>Spermatophyta</taxon>
        <taxon>Magnoliopsida</taxon>
        <taxon>eudicotyledons</taxon>
        <taxon>Gunneridae</taxon>
        <taxon>Pentapetalae</taxon>
        <taxon>rosids</taxon>
        <taxon>fabids</taxon>
        <taxon>Rosales</taxon>
        <taxon>Rosaceae</taxon>
        <taxon>Amygdaloideae</taxon>
        <taxon>Maleae</taxon>
        <taxon>Malus</taxon>
    </lineage>
</organism>
<evidence type="ECO:0000259" key="13">
    <source>
        <dbReference type="Pfam" id="PF08263"/>
    </source>
</evidence>
<evidence type="ECO:0000256" key="3">
    <source>
        <dbReference type="ARBA" id="ARBA00022475"/>
    </source>
</evidence>
<evidence type="ECO:0000256" key="10">
    <source>
        <dbReference type="ARBA" id="ARBA00023170"/>
    </source>
</evidence>
<dbReference type="EMBL" id="VIEB01000578">
    <property type="protein sequence ID" value="TQD86054.1"/>
    <property type="molecule type" value="Genomic_DNA"/>
</dbReference>
<keyword evidence="4" id="KW-0433">Leucine-rich repeat</keyword>
<dbReference type="InterPro" id="IPR046956">
    <property type="entry name" value="RLP23-like"/>
</dbReference>
<feature type="domain" description="Disease resistance R13L4/SHOC-2-like LRR" evidence="14">
    <location>
        <begin position="161"/>
        <end position="316"/>
    </location>
</feature>
<keyword evidence="6 12" id="KW-0732">Signal</keyword>
<keyword evidence="11" id="KW-0325">Glycoprotein</keyword>
<accession>A0A540LHX4</accession>
<evidence type="ECO:0000256" key="1">
    <source>
        <dbReference type="ARBA" id="ARBA00004251"/>
    </source>
</evidence>
<dbReference type="Gene3D" id="3.80.10.10">
    <property type="entry name" value="Ribonuclease Inhibitor"/>
    <property type="match status" value="2"/>
</dbReference>
<reference evidence="15 16" key="1">
    <citation type="journal article" date="2019" name="G3 (Bethesda)">
        <title>Sequencing of a Wild Apple (Malus baccata) Genome Unravels the Differences Between Cultivated and Wild Apple Species Regarding Disease Resistance and Cold Tolerance.</title>
        <authorList>
            <person name="Chen X."/>
        </authorList>
    </citation>
    <scope>NUCLEOTIDE SEQUENCE [LARGE SCALE GENOMIC DNA]</scope>
    <source>
        <strain evidence="16">cv. Shandingzi</strain>
        <tissue evidence="15">Leaves</tissue>
    </source>
</reference>
<gene>
    <name evidence="15" type="ORF">C1H46_028393</name>
</gene>
<dbReference type="Pfam" id="PF00560">
    <property type="entry name" value="LRR_1"/>
    <property type="match status" value="1"/>
</dbReference>
<evidence type="ECO:0000256" key="8">
    <source>
        <dbReference type="ARBA" id="ARBA00022989"/>
    </source>
</evidence>
<protein>
    <submittedName>
        <fullName evidence="15">Uncharacterized protein</fullName>
    </submittedName>
</protein>
<dbReference type="Pfam" id="PF23598">
    <property type="entry name" value="LRR_14"/>
    <property type="match status" value="1"/>
</dbReference>
<evidence type="ECO:0000256" key="11">
    <source>
        <dbReference type="ARBA" id="ARBA00023180"/>
    </source>
</evidence>
<keyword evidence="9" id="KW-0472">Membrane</keyword>
<comment type="similarity">
    <text evidence="2">Belongs to the RLP family.</text>
</comment>
<dbReference type="SUPFAM" id="SSF52047">
    <property type="entry name" value="RNI-like"/>
    <property type="match status" value="1"/>
</dbReference>
<comment type="subcellular location">
    <subcellularLocation>
        <location evidence="1">Cell membrane</location>
        <topology evidence="1">Single-pass type I membrane protein</topology>
    </subcellularLocation>
</comment>
<keyword evidence="16" id="KW-1185">Reference proteome</keyword>